<evidence type="ECO:0000313" key="2">
    <source>
        <dbReference type="Proteomes" id="UP000722459"/>
    </source>
</evidence>
<reference evidence="1" key="1">
    <citation type="journal article" date="2021" name="ISME J.">
        <title>Mercury methylation by metabolically versatile and cosmopolitan marine bacteria.</title>
        <authorList>
            <person name="Lin H."/>
            <person name="Ascher D.B."/>
            <person name="Myung Y."/>
            <person name="Lamborg C.H."/>
            <person name="Hallam S.J."/>
            <person name="Gionfriddo C.M."/>
            <person name="Holt K.E."/>
            <person name="Moreau J.W."/>
        </authorList>
    </citation>
    <scope>NUCLEOTIDE SEQUENCE</scope>
    <source>
        <strain evidence="1">SI075_bin30</strain>
    </source>
</reference>
<sequence length="190" mass="22194">MTRRNNEGEDTVENPYRRAIIKTLSNPRLSKEEKYAKAYNSICAHVLENVGIRGTKKSELLETIEVKRSMASLQPSETGEKLINLEILEKVYKAGLFDLKYSIKRSKSVEIKKYEAVKNNLINFYQKHKNDSFEIFNPISSKLIMDLIKVNEFHTRDVLGRQKKYFKEQVGKLKSEVRVAIEGYREGWWS</sequence>
<accession>A0A8T5GE04</accession>
<name>A0A8T5GE04_9ARCH</name>
<evidence type="ECO:0000313" key="1">
    <source>
        <dbReference type="EMBL" id="MBT4870189.1"/>
    </source>
</evidence>
<dbReference type="Proteomes" id="UP000722459">
    <property type="component" value="Unassembled WGS sequence"/>
</dbReference>
<dbReference type="AlphaFoldDB" id="A0A8T5GE04"/>
<dbReference type="EMBL" id="JABJNZ010000021">
    <property type="protein sequence ID" value="MBT4870189.1"/>
    <property type="molecule type" value="Genomic_DNA"/>
</dbReference>
<comment type="caution">
    <text evidence="1">The sequence shown here is derived from an EMBL/GenBank/DDBJ whole genome shotgun (WGS) entry which is preliminary data.</text>
</comment>
<proteinExistence type="predicted"/>
<gene>
    <name evidence="1" type="ORF">HON47_01290</name>
</gene>
<protein>
    <submittedName>
        <fullName evidence="1">Uncharacterized protein</fullName>
    </submittedName>
</protein>
<organism evidence="1 2">
    <name type="scientific">Candidatus Iainarchaeum sp</name>
    <dbReference type="NCBI Taxonomy" id="3101447"/>
    <lineage>
        <taxon>Archaea</taxon>
        <taxon>Candidatus Iainarchaeota</taxon>
        <taxon>Candidatus Iainarchaeia</taxon>
        <taxon>Candidatus Iainarchaeales</taxon>
        <taxon>Candidatus Iainarchaeaceae</taxon>
        <taxon>Candidatus Iainarchaeum</taxon>
    </lineage>
</organism>